<dbReference type="HOGENOM" id="CLU_1927842_0_0_1"/>
<protein>
    <submittedName>
        <fullName evidence="2">Uncharacterized protein</fullName>
    </submittedName>
</protein>
<reference evidence="2 3" key="1">
    <citation type="journal article" date="2012" name="Science">
        <title>The Paleozoic origin of enzymatic lignin decomposition reconstructed from 31 fungal genomes.</title>
        <authorList>
            <person name="Floudas D."/>
            <person name="Binder M."/>
            <person name="Riley R."/>
            <person name="Barry K."/>
            <person name="Blanchette R.A."/>
            <person name="Henrissat B."/>
            <person name="Martinez A.T."/>
            <person name="Otillar R."/>
            <person name="Spatafora J.W."/>
            <person name="Yadav J.S."/>
            <person name="Aerts A."/>
            <person name="Benoit I."/>
            <person name="Boyd A."/>
            <person name="Carlson A."/>
            <person name="Copeland A."/>
            <person name="Coutinho P.M."/>
            <person name="de Vries R.P."/>
            <person name="Ferreira P."/>
            <person name="Findley K."/>
            <person name="Foster B."/>
            <person name="Gaskell J."/>
            <person name="Glotzer D."/>
            <person name="Gorecki P."/>
            <person name="Heitman J."/>
            <person name="Hesse C."/>
            <person name="Hori C."/>
            <person name="Igarashi K."/>
            <person name="Jurgens J.A."/>
            <person name="Kallen N."/>
            <person name="Kersten P."/>
            <person name="Kohler A."/>
            <person name="Kuees U."/>
            <person name="Kumar T.K.A."/>
            <person name="Kuo A."/>
            <person name="LaButti K."/>
            <person name="Larrondo L.F."/>
            <person name="Lindquist E."/>
            <person name="Ling A."/>
            <person name="Lombard V."/>
            <person name="Lucas S."/>
            <person name="Lundell T."/>
            <person name="Martin R."/>
            <person name="McLaughlin D.J."/>
            <person name="Morgenstern I."/>
            <person name="Morin E."/>
            <person name="Murat C."/>
            <person name="Nagy L.G."/>
            <person name="Nolan M."/>
            <person name="Ohm R.A."/>
            <person name="Patyshakuliyeva A."/>
            <person name="Rokas A."/>
            <person name="Ruiz-Duenas F.J."/>
            <person name="Sabat G."/>
            <person name="Salamov A."/>
            <person name="Samejima M."/>
            <person name="Schmutz J."/>
            <person name="Slot J.C."/>
            <person name="St John F."/>
            <person name="Stenlid J."/>
            <person name="Sun H."/>
            <person name="Sun S."/>
            <person name="Syed K."/>
            <person name="Tsang A."/>
            <person name="Wiebenga A."/>
            <person name="Young D."/>
            <person name="Pisabarro A."/>
            <person name="Eastwood D.C."/>
            <person name="Martin F."/>
            <person name="Cullen D."/>
            <person name="Grigoriev I.V."/>
            <person name="Hibbett D.S."/>
        </authorList>
    </citation>
    <scope>NUCLEOTIDE SEQUENCE [LARGE SCALE GENOMIC DNA]</scope>
    <source>
        <strain evidence="2 3">ATCC 11539</strain>
    </source>
</reference>
<sequence length="131" mass="14944">MSQTPHTYPPQAPDPIAAHVERTVQAEIVKIQQQYAQLREAEQQEKAQREAAFREELAQRELAFNAERERIAAEQARQYEAMRAEAARVTAAYQAEIDNLRSQLAATEIHEDEDALRRLAQLVVRGFTGIM</sequence>
<dbReference type="AlphaFoldDB" id="S7RSW2"/>
<feature type="coiled-coil region" evidence="1">
    <location>
        <begin position="21"/>
        <end position="55"/>
    </location>
</feature>
<accession>S7RSW2</accession>
<organism evidence="2 3">
    <name type="scientific">Gloeophyllum trabeum (strain ATCC 11539 / FP-39264 / Madison 617)</name>
    <name type="common">Brown rot fungus</name>
    <dbReference type="NCBI Taxonomy" id="670483"/>
    <lineage>
        <taxon>Eukaryota</taxon>
        <taxon>Fungi</taxon>
        <taxon>Dikarya</taxon>
        <taxon>Basidiomycota</taxon>
        <taxon>Agaricomycotina</taxon>
        <taxon>Agaricomycetes</taxon>
        <taxon>Gloeophyllales</taxon>
        <taxon>Gloeophyllaceae</taxon>
        <taxon>Gloeophyllum</taxon>
    </lineage>
</organism>
<dbReference type="Proteomes" id="UP000030669">
    <property type="component" value="Unassembled WGS sequence"/>
</dbReference>
<evidence type="ECO:0000313" key="3">
    <source>
        <dbReference type="Proteomes" id="UP000030669"/>
    </source>
</evidence>
<evidence type="ECO:0000256" key="1">
    <source>
        <dbReference type="SAM" id="Coils"/>
    </source>
</evidence>
<dbReference type="RefSeq" id="XP_007864941.1">
    <property type="nucleotide sequence ID" value="XM_007866750.1"/>
</dbReference>
<keyword evidence="1" id="KW-0175">Coiled coil</keyword>
<dbReference type="GeneID" id="19301672"/>
<gene>
    <name evidence="2" type="ORF">GLOTRDRAFT_128120</name>
</gene>
<dbReference type="KEGG" id="gtr:GLOTRDRAFT_128120"/>
<keyword evidence="3" id="KW-1185">Reference proteome</keyword>
<name>S7RSW2_GLOTA</name>
<dbReference type="EMBL" id="KB469300">
    <property type="protein sequence ID" value="EPQ56169.1"/>
    <property type="molecule type" value="Genomic_DNA"/>
</dbReference>
<evidence type="ECO:0000313" key="2">
    <source>
        <dbReference type="EMBL" id="EPQ56169.1"/>
    </source>
</evidence>
<proteinExistence type="predicted"/>